<dbReference type="InterPro" id="IPR058163">
    <property type="entry name" value="LysR-type_TF_proteobact-type"/>
</dbReference>
<feature type="domain" description="HTH lysR-type" evidence="5">
    <location>
        <begin position="2"/>
        <end position="59"/>
    </location>
</feature>
<evidence type="ECO:0000256" key="1">
    <source>
        <dbReference type="ARBA" id="ARBA00009437"/>
    </source>
</evidence>
<dbReference type="InterPro" id="IPR036388">
    <property type="entry name" value="WH-like_DNA-bd_sf"/>
</dbReference>
<dbReference type="Pfam" id="PF00126">
    <property type="entry name" value="HTH_1"/>
    <property type="match status" value="1"/>
</dbReference>
<sequence>MVRLDDINIFVAIADNASMTAAARKLDVTTAVASASLKRLEQELKTRLIARSTRSLRLTPDGERYLLHAREALAAVYAGQDALTQCRQTIGGNVSLSMPSDLGRSLLSGWLDEFQEQHPLVSLTIRLGDRLTDLYKQPVDLAVRYGKPEDSSLVALPLDDDNRRVLCGSPEYFAKHGRPVVPTDLVKHNCLRYSLGEAIYQDWSFHRSGEQPAIVRVSGDRISDDAELVHRWALAGKGLAYKSRLDVLASLRAGKLEIALSDFTGELAPLRLVCPHRLMISPTVTALREFMRTRVREYTSAPLTSNER</sequence>
<dbReference type="FunFam" id="1.10.10.10:FF:000001">
    <property type="entry name" value="LysR family transcriptional regulator"/>
    <property type="match status" value="1"/>
</dbReference>
<keyword evidence="7" id="KW-1185">Reference proteome</keyword>
<evidence type="ECO:0000256" key="3">
    <source>
        <dbReference type="ARBA" id="ARBA00023125"/>
    </source>
</evidence>
<dbReference type="AlphaFoldDB" id="A0A069PDJ5"/>
<dbReference type="Proteomes" id="UP000027466">
    <property type="component" value="Unassembled WGS sequence"/>
</dbReference>
<reference evidence="6 7" key="1">
    <citation type="submission" date="2014-03" db="EMBL/GenBank/DDBJ databases">
        <title>Draft Genome Sequences of Four Burkholderia Strains.</title>
        <authorList>
            <person name="Liu X.Y."/>
            <person name="Li C.X."/>
            <person name="Xu J.H."/>
        </authorList>
    </citation>
    <scope>NUCLEOTIDE SEQUENCE [LARGE SCALE GENOMIC DNA]</scope>
    <source>
        <strain evidence="6 7">DSM 50014</strain>
    </source>
</reference>
<dbReference type="Gene3D" id="3.40.190.290">
    <property type="match status" value="1"/>
</dbReference>
<dbReference type="GO" id="GO:0043565">
    <property type="term" value="F:sequence-specific DNA binding"/>
    <property type="evidence" value="ECO:0007669"/>
    <property type="project" value="TreeGrafter"/>
</dbReference>
<evidence type="ECO:0000259" key="5">
    <source>
        <dbReference type="PROSITE" id="PS50931"/>
    </source>
</evidence>
<evidence type="ECO:0000256" key="4">
    <source>
        <dbReference type="ARBA" id="ARBA00023163"/>
    </source>
</evidence>
<dbReference type="InterPro" id="IPR000847">
    <property type="entry name" value="LysR_HTH_N"/>
</dbReference>
<evidence type="ECO:0000313" key="7">
    <source>
        <dbReference type="Proteomes" id="UP000027466"/>
    </source>
</evidence>
<organism evidence="6 7">
    <name type="scientific">Caballeronia glathei</name>
    <dbReference type="NCBI Taxonomy" id="60547"/>
    <lineage>
        <taxon>Bacteria</taxon>
        <taxon>Pseudomonadati</taxon>
        <taxon>Pseudomonadota</taxon>
        <taxon>Betaproteobacteria</taxon>
        <taxon>Burkholderiales</taxon>
        <taxon>Burkholderiaceae</taxon>
        <taxon>Caballeronia</taxon>
    </lineage>
</organism>
<dbReference type="Gene3D" id="1.10.10.10">
    <property type="entry name" value="Winged helix-like DNA-binding domain superfamily/Winged helix DNA-binding domain"/>
    <property type="match status" value="1"/>
</dbReference>
<dbReference type="RefSeq" id="WP_035928373.1">
    <property type="nucleotide sequence ID" value="NZ_CADFFX010000031.1"/>
</dbReference>
<proteinExistence type="inferred from homology"/>
<keyword evidence="4" id="KW-0804">Transcription</keyword>
<accession>A0A069PDJ5</accession>
<dbReference type="InterPro" id="IPR005119">
    <property type="entry name" value="LysR_subst-bd"/>
</dbReference>
<dbReference type="PROSITE" id="PS50931">
    <property type="entry name" value="HTH_LYSR"/>
    <property type="match status" value="1"/>
</dbReference>
<evidence type="ECO:0000256" key="2">
    <source>
        <dbReference type="ARBA" id="ARBA00023015"/>
    </source>
</evidence>
<dbReference type="CDD" id="cd08422">
    <property type="entry name" value="PBP2_CrgA_like"/>
    <property type="match status" value="1"/>
</dbReference>
<dbReference type="EMBL" id="JFHC01000076">
    <property type="protein sequence ID" value="KDR38768.1"/>
    <property type="molecule type" value="Genomic_DNA"/>
</dbReference>
<dbReference type="FunFam" id="3.40.190.290:FF:000001">
    <property type="entry name" value="Transcriptional regulator, LysR family"/>
    <property type="match status" value="1"/>
</dbReference>
<comment type="similarity">
    <text evidence="1">Belongs to the LysR transcriptional regulatory family.</text>
</comment>
<keyword evidence="2" id="KW-0805">Transcription regulation</keyword>
<gene>
    <name evidence="6" type="ORF">BG61_37320</name>
</gene>
<dbReference type="SUPFAM" id="SSF46785">
    <property type="entry name" value="Winged helix' DNA-binding domain"/>
    <property type="match status" value="1"/>
</dbReference>
<dbReference type="PANTHER" id="PTHR30537:SF21">
    <property type="entry name" value="HTH-TYPE TRANSCRIPTIONAL REGULATOR SINR-RELATED"/>
    <property type="match status" value="1"/>
</dbReference>
<protein>
    <submittedName>
        <fullName evidence="6">LysR family transcriptional regulator</fullName>
    </submittedName>
</protein>
<evidence type="ECO:0000313" key="6">
    <source>
        <dbReference type="EMBL" id="KDR38768.1"/>
    </source>
</evidence>
<dbReference type="GO" id="GO:0006351">
    <property type="term" value="P:DNA-templated transcription"/>
    <property type="evidence" value="ECO:0007669"/>
    <property type="project" value="TreeGrafter"/>
</dbReference>
<dbReference type="Pfam" id="PF03466">
    <property type="entry name" value="LysR_substrate"/>
    <property type="match status" value="1"/>
</dbReference>
<name>A0A069PDJ5_9BURK</name>
<keyword evidence="3" id="KW-0238">DNA-binding</keyword>
<dbReference type="PANTHER" id="PTHR30537">
    <property type="entry name" value="HTH-TYPE TRANSCRIPTIONAL REGULATOR"/>
    <property type="match status" value="1"/>
</dbReference>
<dbReference type="STRING" id="60547.GCA_000751215_01606"/>
<comment type="caution">
    <text evidence="6">The sequence shown here is derived from an EMBL/GenBank/DDBJ whole genome shotgun (WGS) entry which is preliminary data.</text>
</comment>
<dbReference type="InterPro" id="IPR036390">
    <property type="entry name" value="WH_DNA-bd_sf"/>
</dbReference>
<dbReference type="GO" id="GO:0003700">
    <property type="term" value="F:DNA-binding transcription factor activity"/>
    <property type="evidence" value="ECO:0007669"/>
    <property type="project" value="InterPro"/>
</dbReference>
<dbReference type="SUPFAM" id="SSF53850">
    <property type="entry name" value="Periplasmic binding protein-like II"/>
    <property type="match status" value="1"/>
</dbReference>